<dbReference type="CDD" id="cd02809">
    <property type="entry name" value="alpha_hydroxyacid_oxid_FMN"/>
    <property type="match status" value="1"/>
</dbReference>
<dbReference type="PIRSF" id="PIRSF000138">
    <property type="entry name" value="Al-hdrx_acd_dh"/>
    <property type="match status" value="1"/>
</dbReference>
<dbReference type="EMBL" id="JAASQR010000004">
    <property type="protein sequence ID" value="NIJ18029.1"/>
    <property type="molecule type" value="Genomic_DNA"/>
</dbReference>
<dbReference type="GO" id="GO:0005886">
    <property type="term" value="C:plasma membrane"/>
    <property type="evidence" value="ECO:0007669"/>
    <property type="project" value="TreeGrafter"/>
</dbReference>
<gene>
    <name evidence="11" type="ORF">FHS54_003029</name>
</gene>
<feature type="binding site" evidence="9">
    <location>
        <begin position="332"/>
        <end position="333"/>
    </location>
    <ligand>
        <name>FMN</name>
        <dbReference type="ChEBI" id="CHEBI:58210"/>
    </ligand>
</feature>
<dbReference type="InterPro" id="IPR012133">
    <property type="entry name" value="Alpha-hydoxy_acid_DH_FMN"/>
</dbReference>
<dbReference type="FunFam" id="3.20.20.70:FF:000029">
    <property type="entry name" value="L-lactate dehydrogenase"/>
    <property type="match status" value="1"/>
</dbReference>
<comment type="caution">
    <text evidence="11">The sequence shown here is derived from an EMBL/GenBank/DDBJ whole genome shotgun (WGS) entry which is preliminary data.</text>
</comment>
<dbReference type="RefSeq" id="WP_167304926.1">
    <property type="nucleotide sequence ID" value="NZ_JAASQR010000004.1"/>
</dbReference>
<dbReference type="EC" id="1.1.2.3" evidence="11"/>
<feature type="binding site" evidence="9">
    <location>
        <position position="127"/>
    </location>
    <ligand>
        <name>FMN</name>
        <dbReference type="ChEBI" id="CHEBI:58210"/>
    </ligand>
</feature>
<dbReference type="InterPro" id="IPR020920">
    <property type="entry name" value="LldD"/>
</dbReference>
<evidence type="ECO:0000256" key="2">
    <source>
        <dbReference type="ARBA" id="ARBA00022475"/>
    </source>
</evidence>
<dbReference type="NCBIfam" id="NF033901">
    <property type="entry name" value="L_lactate_LldD"/>
    <property type="match status" value="1"/>
</dbReference>
<dbReference type="PANTHER" id="PTHR10578">
    <property type="entry name" value="S -2-HYDROXY-ACID OXIDASE-RELATED"/>
    <property type="match status" value="1"/>
</dbReference>
<evidence type="ECO:0000256" key="3">
    <source>
        <dbReference type="ARBA" id="ARBA00022630"/>
    </source>
</evidence>
<proteinExistence type="inferred from homology"/>
<dbReference type="PROSITE" id="PS51349">
    <property type="entry name" value="FMN_HYDROXY_ACID_DH_2"/>
    <property type="match status" value="1"/>
</dbReference>
<comment type="cofactor">
    <cofactor evidence="1">
        <name>FMN</name>
        <dbReference type="ChEBI" id="CHEBI:58210"/>
    </cofactor>
</comment>
<keyword evidence="2" id="KW-1003">Cell membrane</keyword>
<dbReference type="InterPro" id="IPR000262">
    <property type="entry name" value="FMN-dep_DH"/>
</dbReference>
<keyword evidence="3 9" id="KW-0285">Flavoprotein</keyword>
<evidence type="ECO:0000256" key="8">
    <source>
        <dbReference type="PIRSR" id="PIRSR000138-1"/>
    </source>
</evidence>
<feature type="binding site" evidence="9">
    <location>
        <begin position="309"/>
        <end position="313"/>
    </location>
    <ligand>
        <name>FMN</name>
        <dbReference type="ChEBI" id="CHEBI:58210"/>
    </ligand>
</feature>
<feature type="binding site" evidence="9">
    <location>
        <position position="276"/>
    </location>
    <ligand>
        <name>FMN</name>
        <dbReference type="ChEBI" id="CHEBI:58210"/>
    </ligand>
</feature>
<keyword evidence="12" id="KW-1185">Reference proteome</keyword>
<evidence type="ECO:0000256" key="5">
    <source>
        <dbReference type="ARBA" id="ARBA00023002"/>
    </source>
</evidence>
<keyword evidence="5 11" id="KW-0560">Oxidoreductase</keyword>
<comment type="similarity">
    <text evidence="7">Belongs to the FMN-dependent alpha-hydroxy acid dehydrogenase family.</text>
</comment>
<organism evidence="11 12">
    <name type="scientific">Sphingobium vermicomposti</name>
    <dbReference type="NCBI Taxonomy" id="529005"/>
    <lineage>
        <taxon>Bacteria</taxon>
        <taxon>Pseudomonadati</taxon>
        <taxon>Pseudomonadota</taxon>
        <taxon>Alphaproteobacteria</taxon>
        <taxon>Sphingomonadales</taxon>
        <taxon>Sphingomonadaceae</taxon>
        <taxon>Sphingobium</taxon>
    </lineage>
</organism>
<feature type="binding site" evidence="9">
    <location>
        <position position="164"/>
    </location>
    <ligand>
        <name>glyoxylate</name>
        <dbReference type="ChEBI" id="CHEBI:36655"/>
    </ligand>
</feature>
<dbReference type="GO" id="GO:0010181">
    <property type="term" value="F:FMN binding"/>
    <property type="evidence" value="ECO:0007669"/>
    <property type="project" value="InterPro"/>
</dbReference>
<evidence type="ECO:0000256" key="9">
    <source>
        <dbReference type="PIRSR" id="PIRSR000138-2"/>
    </source>
</evidence>
<dbReference type="NCBIfam" id="NF008398">
    <property type="entry name" value="PRK11197.1"/>
    <property type="match status" value="1"/>
</dbReference>
<accession>A0A846M860</accession>
<dbReference type="GO" id="GO:0006089">
    <property type="term" value="P:lactate metabolic process"/>
    <property type="evidence" value="ECO:0007669"/>
    <property type="project" value="InterPro"/>
</dbReference>
<evidence type="ECO:0000256" key="7">
    <source>
        <dbReference type="ARBA" id="ARBA00024042"/>
    </source>
</evidence>
<dbReference type="PANTHER" id="PTHR10578:SF85">
    <property type="entry name" value="L-LACTATE DEHYDROGENASE"/>
    <property type="match status" value="1"/>
</dbReference>
<evidence type="ECO:0000259" key="10">
    <source>
        <dbReference type="PROSITE" id="PS51349"/>
    </source>
</evidence>
<feature type="binding site" evidence="9">
    <location>
        <position position="155"/>
    </location>
    <ligand>
        <name>FMN</name>
        <dbReference type="ChEBI" id="CHEBI:58210"/>
    </ligand>
</feature>
<feature type="active site" description="Proton acceptor" evidence="8">
    <location>
        <position position="278"/>
    </location>
</feature>
<keyword evidence="4 9" id="KW-0288">FMN</keyword>
<dbReference type="SUPFAM" id="SSF51395">
    <property type="entry name" value="FMN-linked oxidoreductases"/>
    <property type="match status" value="1"/>
</dbReference>
<protein>
    <submittedName>
        <fullName evidence="11">L-lactate dehydrogenase (Cytochrome)</fullName>
        <ecNumber evidence="11">1.1.2.3</ecNumber>
    </submittedName>
</protein>
<evidence type="ECO:0000256" key="4">
    <source>
        <dbReference type="ARBA" id="ARBA00022643"/>
    </source>
</evidence>
<dbReference type="Gene3D" id="3.20.20.70">
    <property type="entry name" value="Aldolase class I"/>
    <property type="match status" value="1"/>
</dbReference>
<evidence type="ECO:0000256" key="1">
    <source>
        <dbReference type="ARBA" id="ARBA00001917"/>
    </source>
</evidence>
<dbReference type="Proteomes" id="UP000576821">
    <property type="component" value="Unassembled WGS sequence"/>
</dbReference>
<feature type="binding site" evidence="9">
    <location>
        <position position="106"/>
    </location>
    <ligand>
        <name>FMN</name>
        <dbReference type="ChEBI" id="CHEBI:58210"/>
    </ligand>
</feature>
<dbReference type="Pfam" id="PF01070">
    <property type="entry name" value="FMN_dh"/>
    <property type="match status" value="1"/>
</dbReference>
<keyword evidence="6" id="KW-0472">Membrane</keyword>
<feature type="binding site" evidence="9">
    <location>
        <position position="278"/>
    </location>
    <ligand>
        <name>glyoxylate</name>
        <dbReference type="ChEBI" id="CHEBI:36655"/>
    </ligand>
</feature>
<evidence type="ECO:0000313" key="11">
    <source>
        <dbReference type="EMBL" id="NIJ18029.1"/>
    </source>
</evidence>
<feature type="binding site" evidence="9">
    <location>
        <position position="254"/>
    </location>
    <ligand>
        <name>FMN</name>
        <dbReference type="ChEBI" id="CHEBI:58210"/>
    </ligand>
</feature>
<dbReference type="PROSITE" id="PS00557">
    <property type="entry name" value="FMN_HYDROXY_ACID_DH_1"/>
    <property type="match status" value="1"/>
</dbReference>
<feature type="domain" description="FMN hydroxy acid dehydrogenase" evidence="10">
    <location>
        <begin position="1"/>
        <end position="381"/>
    </location>
</feature>
<feature type="binding site" evidence="9">
    <location>
        <position position="281"/>
    </location>
    <ligand>
        <name>glyoxylate</name>
        <dbReference type="ChEBI" id="CHEBI:36655"/>
    </ligand>
</feature>
<feature type="binding site" evidence="9">
    <location>
        <position position="129"/>
    </location>
    <ligand>
        <name>glyoxylate</name>
        <dbReference type="ChEBI" id="CHEBI:36655"/>
    </ligand>
</feature>
<feature type="binding site" evidence="9">
    <location>
        <begin position="77"/>
        <end position="79"/>
    </location>
    <ligand>
        <name>FMN</name>
        <dbReference type="ChEBI" id="CHEBI:58210"/>
    </ligand>
</feature>
<dbReference type="InterPro" id="IPR008259">
    <property type="entry name" value="FMN_hydac_DH_AS"/>
</dbReference>
<feature type="binding site" evidence="9">
    <location>
        <position position="24"/>
    </location>
    <ligand>
        <name>glyoxylate</name>
        <dbReference type="ChEBI" id="CHEBI:36655"/>
    </ligand>
</feature>
<evidence type="ECO:0000256" key="6">
    <source>
        <dbReference type="ARBA" id="ARBA00023136"/>
    </source>
</evidence>
<dbReference type="InterPro" id="IPR037396">
    <property type="entry name" value="FMN_HAD"/>
</dbReference>
<dbReference type="GO" id="GO:0004460">
    <property type="term" value="F:L-lactate dehydrogenase (cytochrome) activity"/>
    <property type="evidence" value="ECO:0007669"/>
    <property type="project" value="UniProtKB-EC"/>
</dbReference>
<dbReference type="GO" id="GO:0004459">
    <property type="term" value="F:L-lactate dehydrogenase (NAD+) activity"/>
    <property type="evidence" value="ECO:0007669"/>
    <property type="project" value="TreeGrafter"/>
</dbReference>
<name>A0A846M860_9SPHN</name>
<evidence type="ECO:0000313" key="12">
    <source>
        <dbReference type="Proteomes" id="UP000576821"/>
    </source>
</evidence>
<reference evidence="11 12" key="1">
    <citation type="submission" date="2020-03" db="EMBL/GenBank/DDBJ databases">
        <title>Genomic Encyclopedia of Type Strains, Phase IV (KMG-IV): sequencing the most valuable type-strain genomes for metagenomic binning, comparative biology and taxonomic classification.</title>
        <authorList>
            <person name="Goeker M."/>
        </authorList>
    </citation>
    <scope>NUCLEOTIDE SEQUENCE [LARGE SCALE GENOMIC DNA]</scope>
    <source>
        <strain evidence="11 12">DSM 21299</strain>
    </source>
</reference>
<dbReference type="AlphaFoldDB" id="A0A846M860"/>
<sequence>MIAASVSDFRELARRRLPHFLFEYIDGGSYAEVTLRRNVADLEAIALRQRVLRDMSSLDLTTNLFGQKLAMPVALAPIGLAGMNARRGECQAVRAADKAGIPFTLSTVSACALSEVAAAASQPFWFQLYMIRDRAFMRDLMAQAVEAKCSALVFTVDMPVPGSRYRDYHSGLAGAAGFKGALRRTIQSAMKPGWAWDVGVRGRPHALGNVAPVLKGKTGIEDFFAWMRDNFDNSINWRDLDFIRSEWKGPLIIKGLLDPEDAKEAAAIGADGIIVSNHGGRQLDGVLSTARALPPIADAVGDRLTVLADGGVRSGLDVVRMLALGAKGVLLGRAWAFALAAKGQVGIEQMLAMIEAEMRVAMTLTGMKSIDEINRLALAES</sequence>
<dbReference type="InterPro" id="IPR013785">
    <property type="entry name" value="Aldolase_TIM"/>
</dbReference>
<dbReference type="GO" id="GO:0009060">
    <property type="term" value="P:aerobic respiration"/>
    <property type="evidence" value="ECO:0007669"/>
    <property type="project" value="TreeGrafter"/>
</dbReference>